<dbReference type="Proteomes" id="UP000054399">
    <property type="component" value="Unassembled WGS sequence"/>
</dbReference>
<dbReference type="Pfam" id="PF12146">
    <property type="entry name" value="Hydrolase_4"/>
    <property type="match status" value="1"/>
</dbReference>
<feature type="region of interest" description="Disordered" evidence="1">
    <location>
        <begin position="189"/>
        <end position="210"/>
    </location>
</feature>
<evidence type="ECO:0000256" key="1">
    <source>
        <dbReference type="SAM" id="MobiDB-lite"/>
    </source>
</evidence>
<organism evidence="3 4">
    <name type="scientific">Cryptococcus tetragattii IND107</name>
    <dbReference type="NCBI Taxonomy" id="1296105"/>
    <lineage>
        <taxon>Eukaryota</taxon>
        <taxon>Fungi</taxon>
        <taxon>Dikarya</taxon>
        <taxon>Basidiomycota</taxon>
        <taxon>Agaricomycotina</taxon>
        <taxon>Tremellomycetes</taxon>
        <taxon>Tremellales</taxon>
        <taxon>Cryptococcaceae</taxon>
        <taxon>Cryptococcus</taxon>
        <taxon>Cryptococcus gattii species complex</taxon>
    </lineage>
</organism>
<dbReference type="InterPro" id="IPR022742">
    <property type="entry name" value="Hydrolase_4"/>
</dbReference>
<dbReference type="InterPro" id="IPR051044">
    <property type="entry name" value="MAG_DAG_Lipase"/>
</dbReference>
<dbReference type="SUPFAM" id="SSF53474">
    <property type="entry name" value="alpha/beta-Hydrolases"/>
    <property type="match status" value="1"/>
</dbReference>
<reference evidence="3" key="2">
    <citation type="submission" date="2024-01" db="EMBL/GenBank/DDBJ databases">
        <title>Comparative genomics of Cryptococcus and Kwoniella reveals pathogenesis evolution and contrasting modes of karyotype evolution via chromosome fusion or intercentromeric recombination.</title>
        <authorList>
            <person name="Coelho M.A."/>
            <person name="David-Palma M."/>
            <person name="Shea T."/>
            <person name="Bowers K."/>
            <person name="Mcginley-Smith S."/>
            <person name="Mohammad A.W."/>
            <person name="Gnirke A."/>
            <person name="Yurkov A.M."/>
            <person name="Nowrousian M."/>
            <person name="Sun S."/>
            <person name="Cuomo C.A."/>
            <person name="Heitman J."/>
        </authorList>
    </citation>
    <scope>NUCLEOTIDE SEQUENCE</scope>
    <source>
        <strain evidence="3">IND107</strain>
    </source>
</reference>
<evidence type="ECO:0000313" key="4">
    <source>
        <dbReference type="Proteomes" id="UP000054399"/>
    </source>
</evidence>
<sequence>MPLHNPIWEVIEPHLVRYNLYTVKDPTYGRYLLPHHPPHLDLVNDPSVSHNYRRVFLRPFNSFRSYHEAYDTTQIIHAEDISLTPEELDSGVKHGGRWVAYSTWEMHEPPEGGWEGGGRGKGRDLVLVHGLSDYGLRYAPHIKHFLKAGFRVIIPDLPSYGRSTGGSSMGGWTVLYYLLKYPPTAQSEKVASQASKPDIAPPEEGFGQGYDRLERSRRDEKVRIHVAGAFVLCPMIEVSKESRPNILLEYIGRGVNSFAGSLPLAKAVRGNVSDDPRVEEDFFADPLCYHGMLRVGTGLACLEGMIELQERAEEIDVPIRLVHGNKDRATSHKGTLRLFDRLPNEDKEIEIYDGYEHVMLKLGVDAVDDEKRQRVLADWRSWLVQRC</sequence>
<keyword evidence="4" id="KW-1185">Reference proteome</keyword>
<evidence type="ECO:0000313" key="3">
    <source>
        <dbReference type="EMBL" id="KAL0250408.1"/>
    </source>
</evidence>
<gene>
    <name evidence="3" type="ORF">I308_102581</name>
</gene>
<dbReference type="RefSeq" id="XP_066614595.1">
    <property type="nucleotide sequence ID" value="XM_066757126.1"/>
</dbReference>
<reference evidence="3" key="1">
    <citation type="submission" date="2015-01" db="EMBL/GenBank/DDBJ databases">
        <authorList>
            <consortium name="The Broad Institute Genomics Platform"/>
            <person name="Cuomo C."/>
            <person name="Litvintseva A."/>
            <person name="Chen Y."/>
            <person name="Heitman J."/>
            <person name="Sun S."/>
            <person name="Springer D."/>
            <person name="Dromer F."/>
            <person name="Young S."/>
            <person name="Zeng Q."/>
            <person name="Gargeya S."/>
            <person name="Abouelleil A."/>
            <person name="Alvarado L."/>
            <person name="Chapman S.B."/>
            <person name="Gainer-Dewar J."/>
            <person name="Goldberg J."/>
            <person name="Griggs A."/>
            <person name="Gujja S."/>
            <person name="Hansen M."/>
            <person name="Howarth C."/>
            <person name="Imamovic A."/>
            <person name="Larimer J."/>
            <person name="Murphy C."/>
            <person name="Naylor J."/>
            <person name="Pearson M."/>
            <person name="Priest M."/>
            <person name="Roberts A."/>
            <person name="Saif S."/>
            <person name="Shea T."/>
            <person name="Sykes S."/>
            <person name="Wortman J."/>
            <person name="Nusbaum C."/>
            <person name="Birren B."/>
        </authorList>
    </citation>
    <scope>NUCLEOTIDE SEQUENCE</scope>
    <source>
        <strain evidence="3">IND107</strain>
    </source>
</reference>
<evidence type="ECO:0000259" key="2">
    <source>
        <dbReference type="Pfam" id="PF12146"/>
    </source>
</evidence>
<dbReference type="InterPro" id="IPR029058">
    <property type="entry name" value="AB_hydrolase_fold"/>
</dbReference>
<proteinExistence type="predicted"/>
<protein>
    <recommendedName>
        <fullName evidence="2">Serine aminopeptidase S33 domain-containing protein</fullName>
    </recommendedName>
</protein>
<dbReference type="Gene3D" id="3.40.50.1820">
    <property type="entry name" value="alpha/beta hydrolase"/>
    <property type="match status" value="2"/>
</dbReference>
<accession>A0ABR3BWC6</accession>
<dbReference type="GeneID" id="91989438"/>
<name>A0ABR3BWC6_9TREE</name>
<dbReference type="PANTHER" id="PTHR11614">
    <property type="entry name" value="PHOSPHOLIPASE-RELATED"/>
    <property type="match status" value="1"/>
</dbReference>
<comment type="caution">
    <text evidence="3">The sequence shown here is derived from an EMBL/GenBank/DDBJ whole genome shotgun (WGS) entry which is preliminary data.</text>
</comment>
<dbReference type="EMBL" id="ATAM02000004">
    <property type="protein sequence ID" value="KAL0250408.1"/>
    <property type="molecule type" value="Genomic_DNA"/>
</dbReference>
<feature type="domain" description="Serine aminopeptidase S33" evidence="2">
    <location>
        <begin position="225"/>
        <end position="360"/>
    </location>
</feature>